<dbReference type="SMART" id="SM00141">
    <property type="entry name" value="PDGF"/>
    <property type="match status" value="1"/>
</dbReference>
<dbReference type="GO" id="GO:0005615">
    <property type="term" value="C:extracellular space"/>
    <property type="evidence" value="ECO:0007669"/>
    <property type="project" value="TreeGrafter"/>
</dbReference>
<dbReference type="PANTHER" id="PTHR11633">
    <property type="entry name" value="PLATELET-DERIVED GROWTH FACTOR"/>
    <property type="match status" value="1"/>
</dbReference>
<evidence type="ECO:0000256" key="1">
    <source>
        <dbReference type="ARBA" id="ARBA00006686"/>
    </source>
</evidence>
<accession>A0A9W3B4Q6</accession>
<dbReference type="GeneID" id="106075701"/>
<dbReference type="RefSeq" id="XP_055894459.1">
    <property type="nucleotide sequence ID" value="XM_056038484.1"/>
</dbReference>
<feature type="chain" id="PRO_5040901057" evidence="5">
    <location>
        <begin position="23"/>
        <end position="404"/>
    </location>
</feature>
<dbReference type="AlphaFoldDB" id="A0A9W3B4Q6"/>
<dbReference type="Proteomes" id="UP001165740">
    <property type="component" value="Chromosome 8"/>
</dbReference>
<gene>
    <name evidence="8" type="primary">LOC106075701</name>
</gene>
<comment type="similarity">
    <text evidence="1 4">Belongs to the PDGF/VEGF growth factor family.</text>
</comment>
<dbReference type="OMA" id="MERCGGC"/>
<evidence type="ECO:0000259" key="6">
    <source>
        <dbReference type="PROSITE" id="PS50278"/>
    </source>
</evidence>
<dbReference type="PANTHER" id="PTHR11633:SF1">
    <property type="entry name" value="LD28763P"/>
    <property type="match status" value="1"/>
</dbReference>
<dbReference type="GO" id="GO:0008284">
    <property type="term" value="P:positive regulation of cell population proliferation"/>
    <property type="evidence" value="ECO:0007669"/>
    <property type="project" value="TreeGrafter"/>
</dbReference>
<evidence type="ECO:0000256" key="4">
    <source>
        <dbReference type="RuleBase" id="RU003818"/>
    </source>
</evidence>
<dbReference type="GO" id="GO:0070851">
    <property type="term" value="F:growth factor receptor binding"/>
    <property type="evidence" value="ECO:0007669"/>
    <property type="project" value="TreeGrafter"/>
</dbReference>
<dbReference type="Pfam" id="PF00341">
    <property type="entry name" value="PDGF"/>
    <property type="match status" value="1"/>
</dbReference>
<keyword evidence="3" id="KW-0497">Mitogen</keyword>
<evidence type="ECO:0000313" key="8">
    <source>
        <dbReference type="RefSeq" id="XP_055894459.1"/>
    </source>
</evidence>
<dbReference type="GO" id="GO:0051781">
    <property type="term" value="P:positive regulation of cell division"/>
    <property type="evidence" value="ECO:0007669"/>
    <property type="project" value="UniProtKB-KW"/>
</dbReference>
<keyword evidence="5" id="KW-0732">Signal</keyword>
<keyword evidence="7" id="KW-1185">Reference proteome</keyword>
<feature type="signal peptide" evidence="5">
    <location>
        <begin position="1"/>
        <end position="22"/>
    </location>
</feature>
<keyword evidence="2 4" id="KW-0339">Growth factor</keyword>
<sequence length="404" mass="44770">MYLHRVLVPLFSILTFITLVTGVESNATPDHERSLGLITNDNLERSLRDDATEHSQGRPIITNNLVGSSVSLPPNITAMEQLRRINTLEAFMDILRLDDGQAFNVTDFITSYDNETGKFLVSEGGGRIADPDDCSPRLSTVRLNVTSPDPKIVFFPQCTKMERCGGCCSSPNLECVPSYTERVSLKVFKAEVPSTDATQFVYKGFQTVIAERHLMCRIQCTLDETKCGPQKLFLRNQCMCKCRQDLRCDSPRAWDPEVCSCVCAIKKECCPSGQQCGLIFDPVKCDCAINNNVLRASSGANITAEQHQNYWSTYGNNTSNAMNDLETQTASPTSTTTSTTLPPIITTVPLPVPDDPCARHSCPGNMIKVVVLPANICGCRMRPRTGRPRRSIARVLQPKYMQRV</sequence>
<evidence type="ECO:0000256" key="2">
    <source>
        <dbReference type="ARBA" id="ARBA00023030"/>
    </source>
</evidence>
<proteinExistence type="inferred from homology"/>
<dbReference type="GO" id="GO:0016020">
    <property type="term" value="C:membrane"/>
    <property type="evidence" value="ECO:0007669"/>
    <property type="project" value="InterPro"/>
</dbReference>
<dbReference type="InterPro" id="IPR029034">
    <property type="entry name" value="Cystine-knot_cytokine"/>
</dbReference>
<protein>
    <submittedName>
        <fullName evidence="8">Uncharacterized protein LOC106075701</fullName>
    </submittedName>
</protein>
<organism evidence="7 8">
    <name type="scientific">Biomphalaria glabrata</name>
    <name type="common">Bloodfluke planorb</name>
    <name type="synonym">Freshwater snail</name>
    <dbReference type="NCBI Taxonomy" id="6526"/>
    <lineage>
        <taxon>Eukaryota</taxon>
        <taxon>Metazoa</taxon>
        <taxon>Spiralia</taxon>
        <taxon>Lophotrochozoa</taxon>
        <taxon>Mollusca</taxon>
        <taxon>Gastropoda</taxon>
        <taxon>Heterobranchia</taxon>
        <taxon>Euthyneura</taxon>
        <taxon>Panpulmonata</taxon>
        <taxon>Hygrophila</taxon>
        <taxon>Lymnaeoidea</taxon>
        <taxon>Planorbidae</taxon>
        <taxon>Biomphalaria</taxon>
    </lineage>
</organism>
<dbReference type="PROSITE" id="PS50278">
    <property type="entry name" value="PDGF_2"/>
    <property type="match status" value="1"/>
</dbReference>
<reference evidence="8" key="1">
    <citation type="submission" date="2025-08" db="UniProtKB">
        <authorList>
            <consortium name="RefSeq"/>
        </authorList>
    </citation>
    <scope>IDENTIFICATION</scope>
</reference>
<dbReference type="InterPro" id="IPR000072">
    <property type="entry name" value="PDGF/VEGF_dom"/>
</dbReference>
<dbReference type="OrthoDB" id="8878063at2759"/>
<feature type="domain" description="Platelet-derived growth factor (PDGF) family profile" evidence="6">
    <location>
        <begin position="115"/>
        <end position="223"/>
    </location>
</feature>
<dbReference type="Gene3D" id="2.10.90.10">
    <property type="entry name" value="Cystine-knot cytokines"/>
    <property type="match status" value="1"/>
</dbReference>
<evidence type="ECO:0000313" key="7">
    <source>
        <dbReference type="Proteomes" id="UP001165740"/>
    </source>
</evidence>
<dbReference type="SUPFAM" id="SSF57501">
    <property type="entry name" value="Cystine-knot cytokines"/>
    <property type="match status" value="1"/>
</dbReference>
<evidence type="ECO:0000256" key="3">
    <source>
        <dbReference type="ARBA" id="ARBA00023246"/>
    </source>
</evidence>
<name>A0A9W3B4Q6_BIOGL</name>
<evidence type="ECO:0000256" key="5">
    <source>
        <dbReference type="SAM" id="SignalP"/>
    </source>
</evidence>
<dbReference type="GO" id="GO:0008083">
    <property type="term" value="F:growth factor activity"/>
    <property type="evidence" value="ECO:0007669"/>
    <property type="project" value="UniProtKB-KW"/>
</dbReference>